<dbReference type="Gene3D" id="3.10.20.90">
    <property type="entry name" value="Phosphatidylinositol 3-kinase Catalytic Subunit, Chain A, domain 1"/>
    <property type="match status" value="1"/>
</dbReference>
<accession>A0ABR3EPS3</accession>
<feature type="compositionally biased region" description="Low complexity" evidence="1">
    <location>
        <begin position="136"/>
        <end position="150"/>
    </location>
</feature>
<dbReference type="Proteomes" id="UP001465976">
    <property type="component" value="Unassembled WGS sequence"/>
</dbReference>
<feature type="region of interest" description="Disordered" evidence="1">
    <location>
        <begin position="125"/>
        <end position="150"/>
    </location>
</feature>
<evidence type="ECO:0000313" key="2">
    <source>
        <dbReference type="EMBL" id="KAL0564884.1"/>
    </source>
</evidence>
<evidence type="ECO:0000256" key="1">
    <source>
        <dbReference type="SAM" id="MobiDB-lite"/>
    </source>
</evidence>
<name>A0ABR3EPS3_9AGAR</name>
<gene>
    <name evidence="2" type="ORF">V5O48_017153</name>
</gene>
<proteinExistence type="predicted"/>
<reference evidence="2 3" key="1">
    <citation type="submission" date="2024-02" db="EMBL/GenBank/DDBJ databases">
        <title>A draft genome for the cacao thread blight pathogen Marasmius crinis-equi.</title>
        <authorList>
            <person name="Cohen S.P."/>
            <person name="Baruah I.K."/>
            <person name="Amoako-Attah I."/>
            <person name="Bukari Y."/>
            <person name="Meinhardt L.W."/>
            <person name="Bailey B.A."/>
        </authorList>
    </citation>
    <scope>NUCLEOTIDE SEQUENCE [LARGE SCALE GENOMIC DNA]</scope>
    <source>
        <strain evidence="2 3">GH-76</strain>
    </source>
</reference>
<protein>
    <recommendedName>
        <fullName evidence="4">Ubiquitin-like domain-containing protein</fullName>
    </recommendedName>
</protein>
<keyword evidence="3" id="KW-1185">Reference proteome</keyword>
<feature type="compositionally biased region" description="Polar residues" evidence="1">
    <location>
        <begin position="9"/>
        <end position="22"/>
    </location>
</feature>
<feature type="non-terminal residue" evidence="2">
    <location>
        <position position="186"/>
    </location>
</feature>
<evidence type="ECO:0008006" key="4">
    <source>
        <dbReference type="Google" id="ProtNLM"/>
    </source>
</evidence>
<evidence type="ECO:0000313" key="3">
    <source>
        <dbReference type="Proteomes" id="UP001465976"/>
    </source>
</evidence>
<comment type="caution">
    <text evidence="2">The sequence shown here is derived from an EMBL/GenBank/DDBJ whole genome shotgun (WGS) entry which is preliminary data.</text>
</comment>
<feature type="region of interest" description="Disordered" evidence="1">
    <location>
        <begin position="1"/>
        <end position="108"/>
    </location>
</feature>
<dbReference type="EMBL" id="JBAHYK010002530">
    <property type="protein sequence ID" value="KAL0564884.1"/>
    <property type="molecule type" value="Genomic_DNA"/>
</dbReference>
<sequence>MADSHRRPFTSQGLSPNSSESSRPLFVYDSPPIPGDPDYEGEELVPGNVNYDLDSNHQQQQQRQQQHDDQTPATATDAQPQPALIRDRPTTSSSSFPLPRLGLGGYSVSTSARTSYTRVDIAAMEETPPQPPSPTQPTTQPAPTTVSPPQTPQVHLCFLLISGKRKTMSFEPEMTLGRVKELVWNA</sequence>
<organism evidence="2 3">
    <name type="scientific">Marasmius crinis-equi</name>
    <dbReference type="NCBI Taxonomy" id="585013"/>
    <lineage>
        <taxon>Eukaryota</taxon>
        <taxon>Fungi</taxon>
        <taxon>Dikarya</taxon>
        <taxon>Basidiomycota</taxon>
        <taxon>Agaricomycotina</taxon>
        <taxon>Agaricomycetes</taxon>
        <taxon>Agaricomycetidae</taxon>
        <taxon>Agaricales</taxon>
        <taxon>Marasmiineae</taxon>
        <taxon>Marasmiaceae</taxon>
        <taxon>Marasmius</taxon>
    </lineage>
</organism>
<feature type="compositionally biased region" description="Low complexity" evidence="1">
    <location>
        <begin position="71"/>
        <end position="83"/>
    </location>
</feature>